<accession>A0A1H9DK95</accession>
<organism evidence="1 2">
    <name type="scientific">Neolewinella agarilytica</name>
    <dbReference type="NCBI Taxonomy" id="478744"/>
    <lineage>
        <taxon>Bacteria</taxon>
        <taxon>Pseudomonadati</taxon>
        <taxon>Bacteroidota</taxon>
        <taxon>Saprospiria</taxon>
        <taxon>Saprospirales</taxon>
        <taxon>Lewinellaceae</taxon>
        <taxon>Neolewinella</taxon>
    </lineage>
</organism>
<reference evidence="2" key="1">
    <citation type="submission" date="2016-10" db="EMBL/GenBank/DDBJ databases">
        <authorList>
            <person name="Varghese N."/>
            <person name="Submissions S."/>
        </authorList>
    </citation>
    <scope>NUCLEOTIDE SEQUENCE [LARGE SCALE GENOMIC DNA]</scope>
    <source>
        <strain evidence="2">DSM 24740</strain>
    </source>
</reference>
<protein>
    <recommendedName>
        <fullName evidence="3">Lipoprotein</fullName>
    </recommendedName>
</protein>
<dbReference type="STRING" id="478744.SAMN05444359_10639"/>
<dbReference type="Proteomes" id="UP000199021">
    <property type="component" value="Unassembled WGS sequence"/>
</dbReference>
<name>A0A1H9DK95_9BACT</name>
<dbReference type="RefSeq" id="WP_090166629.1">
    <property type="nucleotide sequence ID" value="NZ_FOFB01000006.1"/>
</dbReference>
<proteinExistence type="predicted"/>
<dbReference type="OrthoDB" id="955522at2"/>
<gene>
    <name evidence="1" type="ORF">SAMN05444359_10639</name>
</gene>
<evidence type="ECO:0000313" key="2">
    <source>
        <dbReference type="Proteomes" id="UP000199021"/>
    </source>
</evidence>
<dbReference type="EMBL" id="FOFB01000006">
    <property type="protein sequence ID" value="SEQ13922.1"/>
    <property type="molecule type" value="Genomic_DNA"/>
</dbReference>
<keyword evidence="2" id="KW-1185">Reference proteome</keyword>
<dbReference type="InParanoid" id="A0A1H9DK95"/>
<dbReference type="PROSITE" id="PS51257">
    <property type="entry name" value="PROKAR_LIPOPROTEIN"/>
    <property type="match status" value="1"/>
</dbReference>
<sequence length="145" mass="15949">MKNLILFFLPLLVIACGSSENEAFLPEEPAYTCDNCDTAVLIGTWRLTEFYSDPGDGSGTYQVVESEKEITFSDIGTWTSNGNLCGFSPDAGPGSLGSYVPVTNNMLVANCNFDPIRGYQLQNGRFTIIYACIEGCGERYRKIRD</sequence>
<dbReference type="AlphaFoldDB" id="A0A1H9DK95"/>
<evidence type="ECO:0008006" key="3">
    <source>
        <dbReference type="Google" id="ProtNLM"/>
    </source>
</evidence>
<evidence type="ECO:0000313" key="1">
    <source>
        <dbReference type="EMBL" id="SEQ13922.1"/>
    </source>
</evidence>